<organism evidence="3 4">
    <name type="scientific">Agrobacterium deltaense NCPPB 1641</name>
    <dbReference type="NCBI Taxonomy" id="1183425"/>
    <lineage>
        <taxon>Bacteria</taxon>
        <taxon>Pseudomonadati</taxon>
        <taxon>Pseudomonadota</taxon>
        <taxon>Alphaproteobacteria</taxon>
        <taxon>Hyphomicrobiales</taxon>
        <taxon>Rhizobiaceae</taxon>
        <taxon>Rhizobium/Agrobacterium group</taxon>
        <taxon>Agrobacterium</taxon>
    </lineage>
</organism>
<evidence type="ECO:0000256" key="1">
    <source>
        <dbReference type="SAM" id="MobiDB-lite"/>
    </source>
</evidence>
<keyword evidence="2" id="KW-0472">Membrane</keyword>
<feature type="transmembrane region" description="Helical" evidence="2">
    <location>
        <begin position="47"/>
        <end position="70"/>
    </location>
</feature>
<dbReference type="Proteomes" id="UP000192140">
    <property type="component" value="Unassembled WGS sequence"/>
</dbReference>
<feature type="region of interest" description="Disordered" evidence="1">
    <location>
        <begin position="1"/>
        <end position="39"/>
    </location>
</feature>
<feature type="compositionally biased region" description="Basic and acidic residues" evidence="1">
    <location>
        <begin position="23"/>
        <end position="39"/>
    </location>
</feature>
<accession>A0A1S7U9M4</accession>
<name>A0A1S7U9M4_9HYPH</name>
<dbReference type="AlphaFoldDB" id="A0A1S7U9M4"/>
<proteinExistence type="predicted"/>
<evidence type="ECO:0000313" key="4">
    <source>
        <dbReference type="Proteomes" id="UP000192140"/>
    </source>
</evidence>
<dbReference type="EMBL" id="FCNP01000049">
    <property type="protein sequence ID" value="CVI63502.1"/>
    <property type="molecule type" value="Genomic_DNA"/>
</dbReference>
<feature type="transmembrane region" description="Helical" evidence="2">
    <location>
        <begin position="82"/>
        <end position="100"/>
    </location>
</feature>
<sequence length="107" mass="11576">MALAGRLQTAKGMIVSAGSTRKNCSEPDRGPAPDHKSDFESPTIPQIIQLFCGGILFVSALGATAVETFFQEQQAIMRALQATTGTALLAFILSCLPVWYRSWKTRS</sequence>
<reference evidence="3" key="1">
    <citation type="submission" date="2016-01" db="EMBL/GenBank/DDBJ databases">
        <authorList>
            <person name="Regsiter A."/>
            <person name="william w."/>
        </authorList>
    </citation>
    <scope>NUCLEOTIDE SEQUENCE</scope>
    <source>
        <strain evidence="3">NCPPB 1641</strain>
    </source>
</reference>
<keyword evidence="4" id="KW-1185">Reference proteome</keyword>
<gene>
    <name evidence="3" type="ORF">AGR7A_pAt20256</name>
</gene>
<evidence type="ECO:0000256" key="2">
    <source>
        <dbReference type="SAM" id="Phobius"/>
    </source>
</evidence>
<keyword evidence="2" id="KW-0812">Transmembrane</keyword>
<keyword evidence="2" id="KW-1133">Transmembrane helix</keyword>
<comment type="caution">
    <text evidence="3">The sequence shown here is derived from an EMBL/GenBank/DDBJ whole genome shotgun (WGS) entry which is preliminary data.</text>
</comment>
<evidence type="ECO:0000313" key="3">
    <source>
        <dbReference type="EMBL" id="CVI63502.1"/>
    </source>
</evidence>
<protein>
    <submittedName>
        <fullName evidence="3">Uncharacterized protein</fullName>
    </submittedName>
</protein>